<dbReference type="GO" id="GO:0005524">
    <property type="term" value="F:ATP binding"/>
    <property type="evidence" value="ECO:0007669"/>
    <property type="project" value="UniProtKB-UniRule"/>
</dbReference>
<feature type="compositionally biased region" description="Low complexity" evidence="8">
    <location>
        <begin position="350"/>
        <end position="365"/>
    </location>
</feature>
<keyword evidence="3 6" id="KW-0547">Nucleotide-binding</keyword>
<evidence type="ECO:0000256" key="2">
    <source>
        <dbReference type="ARBA" id="ARBA00022679"/>
    </source>
</evidence>
<dbReference type="AlphaFoldDB" id="A0A9Q0MC34"/>
<dbReference type="InterPro" id="IPR008271">
    <property type="entry name" value="Ser/Thr_kinase_AS"/>
</dbReference>
<dbReference type="GO" id="GO:0005634">
    <property type="term" value="C:nucleus"/>
    <property type="evidence" value="ECO:0007669"/>
    <property type="project" value="TreeGrafter"/>
</dbReference>
<comment type="caution">
    <text evidence="10">The sequence shown here is derived from an EMBL/GenBank/DDBJ whole genome shotgun (WGS) entry which is preliminary data.</text>
</comment>
<reference evidence="10" key="1">
    <citation type="submission" date="2022-12" db="EMBL/GenBank/DDBJ databases">
        <title>Genome assemblies of Blomia tropicalis.</title>
        <authorList>
            <person name="Cui Y."/>
        </authorList>
    </citation>
    <scope>NUCLEOTIDE SEQUENCE</scope>
    <source>
        <tissue evidence="10">Adult mites</tissue>
    </source>
</reference>
<dbReference type="PANTHER" id="PTHR24345">
    <property type="entry name" value="SERINE/THREONINE-PROTEIN KINASE PLK"/>
    <property type="match status" value="1"/>
</dbReference>
<dbReference type="SMART" id="SM00220">
    <property type="entry name" value="S_TKc"/>
    <property type="match status" value="1"/>
</dbReference>
<keyword evidence="2" id="KW-0808">Transferase</keyword>
<feature type="domain" description="Protein kinase" evidence="9">
    <location>
        <begin position="40"/>
        <end position="310"/>
    </location>
</feature>
<feature type="region of interest" description="Disordered" evidence="8">
    <location>
        <begin position="1"/>
        <end position="33"/>
    </location>
</feature>
<evidence type="ECO:0000256" key="1">
    <source>
        <dbReference type="ARBA" id="ARBA00022527"/>
    </source>
</evidence>
<evidence type="ECO:0000256" key="4">
    <source>
        <dbReference type="ARBA" id="ARBA00022777"/>
    </source>
</evidence>
<dbReference type="Pfam" id="PF00069">
    <property type="entry name" value="Pkinase"/>
    <property type="match status" value="1"/>
</dbReference>
<dbReference type="EMBL" id="JAPWDV010000001">
    <property type="protein sequence ID" value="KAJ6223593.1"/>
    <property type="molecule type" value="Genomic_DNA"/>
</dbReference>
<feature type="binding site" evidence="6">
    <location>
        <position position="70"/>
    </location>
    <ligand>
        <name>ATP</name>
        <dbReference type="ChEBI" id="CHEBI:30616"/>
    </ligand>
</feature>
<feature type="compositionally biased region" description="Low complexity" evidence="8">
    <location>
        <begin position="14"/>
        <end position="27"/>
    </location>
</feature>
<proteinExistence type="inferred from homology"/>
<evidence type="ECO:0000256" key="7">
    <source>
        <dbReference type="RuleBase" id="RU000304"/>
    </source>
</evidence>
<dbReference type="InterPro" id="IPR017441">
    <property type="entry name" value="Protein_kinase_ATP_BS"/>
</dbReference>
<dbReference type="PROSITE" id="PS50011">
    <property type="entry name" value="PROTEIN_KINASE_DOM"/>
    <property type="match status" value="1"/>
</dbReference>
<evidence type="ECO:0000313" key="11">
    <source>
        <dbReference type="Proteomes" id="UP001142055"/>
    </source>
</evidence>
<name>A0A9Q0MC34_BLOTA</name>
<accession>A0A9Q0MC34</accession>
<dbReference type="OMA" id="IRITEPC"/>
<keyword evidence="11" id="KW-1185">Reference proteome</keyword>
<protein>
    <recommendedName>
        <fullName evidence="9">Protein kinase domain-containing protein</fullName>
    </recommendedName>
</protein>
<dbReference type="PROSITE" id="PS00107">
    <property type="entry name" value="PROTEIN_KINASE_ATP"/>
    <property type="match status" value="1"/>
</dbReference>
<dbReference type="SUPFAM" id="SSF56112">
    <property type="entry name" value="Protein kinase-like (PK-like)"/>
    <property type="match status" value="1"/>
</dbReference>
<dbReference type="Proteomes" id="UP001142055">
    <property type="component" value="Chromosome 1"/>
</dbReference>
<keyword evidence="4" id="KW-0418">Kinase</keyword>
<dbReference type="InterPro" id="IPR000719">
    <property type="entry name" value="Prot_kinase_dom"/>
</dbReference>
<keyword evidence="5 6" id="KW-0067">ATP-binding</keyword>
<dbReference type="InterPro" id="IPR011009">
    <property type="entry name" value="Kinase-like_dom_sf"/>
</dbReference>
<dbReference type="GO" id="GO:0004674">
    <property type="term" value="F:protein serine/threonine kinase activity"/>
    <property type="evidence" value="ECO:0007669"/>
    <property type="project" value="UniProtKB-KW"/>
</dbReference>
<evidence type="ECO:0000256" key="6">
    <source>
        <dbReference type="PROSITE-ProRule" id="PRU10141"/>
    </source>
</evidence>
<dbReference type="PANTHER" id="PTHR24345:SF0">
    <property type="entry name" value="CELL CYCLE SERINE_THREONINE-PROTEIN KINASE CDC5_MSD2"/>
    <property type="match status" value="1"/>
</dbReference>
<dbReference type="Gene3D" id="1.10.510.10">
    <property type="entry name" value="Transferase(Phosphotransferase) domain 1"/>
    <property type="match status" value="1"/>
</dbReference>
<organism evidence="10 11">
    <name type="scientific">Blomia tropicalis</name>
    <name type="common">Mite</name>
    <dbReference type="NCBI Taxonomy" id="40697"/>
    <lineage>
        <taxon>Eukaryota</taxon>
        <taxon>Metazoa</taxon>
        <taxon>Ecdysozoa</taxon>
        <taxon>Arthropoda</taxon>
        <taxon>Chelicerata</taxon>
        <taxon>Arachnida</taxon>
        <taxon>Acari</taxon>
        <taxon>Acariformes</taxon>
        <taxon>Sarcoptiformes</taxon>
        <taxon>Astigmata</taxon>
        <taxon>Glycyphagoidea</taxon>
        <taxon>Echimyopodidae</taxon>
        <taxon>Blomia</taxon>
    </lineage>
</organism>
<evidence type="ECO:0000313" key="10">
    <source>
        <dbReference type="EMBL" id="KAJ6223593.1"/>
    </source>
</evidence>
<evidence type="ECO:0000256" key="3">
    <source>
        <dbReference type="ARBA" id="ARBA00022741"/>
    </source>
</evidence>
<sequence length="405" mass="45393">MNRSKGKSTKKGKSTSSNASNNSGQQKTITTPDVLKEEGYKLHELLGEGSYSKVYRATNTKTPGIDYACKRYKVNAKTIKWVDRCLKREMKLSLTVRHRAIVEAYTAVKVGNEAFLVLQYAPKGSVRDYLRHKLDPNEFLSERKVRSWSSDLFSGVAYLHGHDIAHRDIKTDNFLLTQQMKPLLADFSFACMSDKPDSRFECMVDTVCGTTLYMAPEVHALKSGNKYDAKLADVYALGISLYEMLVKVVPFRGNYSLSDPELIRRQIALDYTYPDGIRITEPCRQLIRQLVEPNPRNRPTVNRALLDPWFTEVVSISSRKSAQSKRSGASFDSTSSMIEFRKQAASAGRKSFGSVASKGSKSSNSYNTVKSSIPQDQKKKANKMVQKVISSTVSSVVEEPDSEID</sequence>
<dbReference type="PROSITE" id="PS00108">
    <property type="entry name" value="PROTEIN_KINASE_ST"/>
    <property type="match status" value="1"/>
</dbReference>
<evidence type="ECO:0000256" key="8">
    <source>
        <dbReference type="SAM" id="MobiDB-lite"/>
    </source>
</evidence>
<gene>
    <name evidence="10" type="ORF">RDWZM_002138</name>
</gene>
<evidence type="ECO:0000256" key="5">
    <source>
        <dbReference type="ARBA" id="ARBA00022840"/>
    </source>
</evidence>
<feature type="compositionally biased region" description="Polar residues" evidence="8">
    <location>
        <begin position="366"/>
        <end position="375"/>
    </location>
</feature>
<keyword evidence="1 7" id="KW-0723">Serine/threonine-protein kinase</keyword>
<comment type="similarity">
    <text evidence="7">Belongs to the protein kinase superfamily.</text>
</comment>
<feature type="compositionally biased region" description="Basic residues" evidence="8">
    <location>
        <begin position="1"/>
        <end position="13"/>
    </location>
</feature>
<evidence type="ECO:0000259" key="9">
    <source>
        <dbReference type="PROSITE" id="PS50011"/>
    </source>
</evidence>
<feature type="region of interest" description="Disordered" evidence="8">
    <location>
        <begin position="346"/>
        <end position="385"/>
    </location>
</feature>